<accession>A0A8J4GDE0</accession>
<dbReference type="AlphaFoldDB" id="A0A8J4GDE0"/>
<evidence type="ECO:0000313" key="1">
    <source>
        <dbReference type="EMBL" id="GIM04983.1"/>
    </source>
</evidence>
<organism evidence="1 2">
    <name type="scientific">Volvox reticuliferus</name>
    <dbReference type="NCBI Taxonomy" id="1737510"/>
    <lineage>
        <taxon>Eukaryota</taxon>
        <taxon>Viridiplantae</taxon>
        <taxon>Chlorophyta</taxon>
        <taxon>core chlorophytes</taxon>
        <taxon>Chlorophyceae</taxon>
        <taxon>CS clade</taxon>
        <taxon>Chlamydomonadales</taxon>
        <taxon>Volvocaceae</taxon>
        <taxon>Volvox</taxon>
    </lineage>
</organism>
<proteinExistence type="predicted"/>
<protein>
    <submittedName>
        <fullName evidence="1">Uncharacterized protein</fullName>
    </submittedName>
</protein>
<sequence length="126" mass="14003">VTKAYRIANGTECQRGPLLAISSPMVAGAKEAFQEIKDVAKAGAGKAWTKGLARLICASDWASKEVERCHKIQLPEATGALLWTWYVGQLQAKYFGMNDFSLFTAEELRDKKYPVLVSVQRVKERP</sequence>
<reference evidence="1" key="1">
    <citation type="journal article" date="2021" name="Proc. Natl. Acad. Sci. U.S.A.">
        <title>Three genomes in the algal genus Volvox reveal the fate of a haploid sex-determining region after a transition to homothallism.</title>
        <authorList>
            <person name="Yamamoto K."/>
            <person name="Hamaji T."/>
            <person name="Kawai-Toyooka H."/>
            <person name="Matsuzaki R."/>
            <person name="Takahashi F."/>
            <person name="Nishimura Y."/>
            <person name="Kawachi M."/>
            <person name="Noguchi H."/>
            <person name="Minakuchi Y."/>
            <person name="Umen J.G."/>
            <person name="Toyoda A."/>
            <person name="Nozaki H."/>
        </authorList>
    </citation>
    <scope>NUCLEOTIDE SEQUENCE</scope>
    <source>
        <strain evidence="1">NIES-3785</strain>
    </source>
</reference>
<evidence type="ECO:0000313" key="2">
    <source>
        <dbReference type="Proteomes" id="UP000722791"/>
    </source>
</evidence>
<feature type="non-terminal residue" evidence="1">
    <location>
        <position position="1"/>
    </location>
</feature>
<gene>
    <name evidence="1" type="ORF">Vretimale_9454</name>
</gene>
<dbReference type="Proteomes" id="UP000722791">
    <property type="component" value="Unassembled WGS sequence"/>
</dbReference>
<dbReference type="EMBL" id="BNCQ01000017">
    <property type="protein sequence ID" value="GIM04983.1"/>
    <property type="molecule type" value="Genomic_DNA"/>
</dbReference>
<comment type="caution">
    <text evidence="1">The sequence shown here is derived from an EMBL/GenBank/DDBJ whole genome shotgun (WGS) entry which is preliminary data.</text>
</comment>
<name>A0A8J4GDE0_9CHLO</name>